<dbReference type="Proteomes" id="UP001218218">
    <property type="component" value="Unassembled WGS sequence"/>
</dbReference>
<reference evidence="1" key="1">
    <citation type="submission" date="2023-03" db="EMBL/GenBank/DDBJ databases">
        <title>Massive genome expansion in bonnet fungi (Mycena s.s.) driven by repeated elements and novel gene families across ecological guilds.</title>
        <authorList>
            <consortium name="Lawrence Berkeley National Laboratory"/>
            <person name="Harder C.B."/>
            <person name="Miyauchi S."/>
            <person name="Viragh M."/>
            <person name="Kuo A."/>
            <person name="Thoen E."/>
            <person name="Andreopoulos B."/>
            <person name="Lu D."/>
            <person name="Skrede I."/>
            <person name="Drula E."/>
            <person name="Henrissat B."/>
            <person name="Morin E."/>
            <person name="Kohler A."/>
            <person name="Barry K."/>
            <person name="LaButti K."/>
            <person name="Morin E."/>
            <person name="Salamov A."/>
            <person name="Lipzen A."/>
            <person name="Mereny Z."/>
            <person name="Hegedus B."/>
            <person name="Baldrian P."/>
            <person name="Stursova M."/>
            <person name="Weitz H."/>
            <person name="Taylor A."/>
            <person name="Grigoriev I.V."/>
            <person name="Nagy L.G."/>
            <person name="Martin F."/>
            <person name="Kauserud H."/>
        </authorList>
    </citation>
    <scope>NUCLEOTIDE SEQUENCE</scope>
    <source>
        <strain evidence="1">CBHHK002</strain>
    </source>
</reference>
<comment type="caution">
    <text evidence="1">The sequence shown here is derived from an EMBL/GenBank/DDBJ whole genome shotgun (WGS) entry which is preliminary data.</text>
</comment>
<evidence type="ECO:0000313" key="2">
    <source>
        <dbReference type="Proteomes" id="UP001218218"/>
    </source>
</evidence>
<dbReference type="AlphaFoldDB" id="A0AAD7AB30"/>
<dbReference type="EMBL" id="JARIHO010000011">
    <property type="protein sequence ID" value="KAJ7353194.1"/>
    <property type="molecule type" value="Genomic_DNA"/>
</dbReference>
<organism evidence="1 2">
    <name type="scientific">Mycena albidolilacea</name>
    <dbReference type="NCBI Taxonomy" id="1033008"/>
    <lineage>
        <taxon>Eukaryota</taxon>
        <taxon>Fungi</taxon>
        <taxon>Dikarya</taxon>
        <taxon>Basidiomycota</taxon>
        <taxon>Agaricomycotina</taxon>
        <taxon>Agaricomycetes</taxon>
        <taxon>Agaricomycetidae</taxon>
        <taxon>Agaricales</taxon>
        <taxon>Marasmiineae</taxon>
        <taxon>Mycenaceae</taxon>
        <taxon>Mycena</taxon>
    </lineage>
</organism>
<protein>
    <submittedName>
        <fullName evidence="1">Uncharacterized protein</fullName>
    </submittedName>
</protein>
<keyword evidence="2" id="KW-1185">Reference proteome</keyword>
<proteinExistence type="predicted"/>
<gene>
    <name evidence="1" type="ORF">DFH08DRAFT_804777</name>
</gene>
<accession>A0AAD7AB30</accession>
<sequence length="188" mass="20849">MYSEAVRVEAVTVAAISGTAAWSYATSYRLIPYRKLMFKCEIVLKLKRYIGSGGIQTAHLKILSVIVKTATQTHLTTLANVVPVRKMTELLKADLATLSVEFGEQLGRSAEKFWKVQLRLEGDTQSDGVRLKIRGRWVLLGIRRRNHNMCVGTPASSEISTPPLKAGILCEWNGKNIMAAPAHPLQCR</sequence>
<evidence type="ECO:0000313" key="1">
    <source>
        <dbReference type="EMBL" id="KAJ7353194.1"/>
    </source>
</evidence>
<name>A0AAD7AB30_9AGAR</name>